<keyword evidence="3" id="KW-1003">Cell membrane</keyword>
<comment type="similarity">
    <text evidence="2">Belongs to the ABC-4 integral membrane protein family. LolC/E subfamily.</text>
</comment>
<dbReference type="Proteomes" id="UP000316541">
    <property type="component" value="Unassembled WGS sequence"/>
</dbReference>
<evidence type="ECO:0000256" key="5">
    <source>
        <dbReference type="ARBA" id="ARBA00022989"/>
    </source>
</evidence>
<dbReference type="EMBL" id="VIRM01000005">
    <property type="protein sequence ID" value="TQS22830.1"/>
    <property type="molecule type" value="Genomic_DNA"/>
</dbReference>
<dbReference type="Pfam" id="PF02687">
    <property type="entry name" value="FtsX"/>
    <property type="match status" value="1"/>
</dbReference>
<evidence type="ECO:0000256" key="6">
    <source>
        <dbReference type="ARBA" id="ARBA00023136"/>
    </source>
</evidence>
<evidence type="ECO:0000256" key="1">
    <source>
        <dbReference type="ARBA" id="ARBA00004651"/>
    </source>
</evidence>
<evidence type="ECO:0000313" key="11">
    <source>
        <dbReference type="Proteomes" id="UP000316541"/>
    </source>
</evidence>
<evidence type="ECO:0000256" key="2">
    <source>
        <dbReference type="ARBA" id="ARBA00005236"/>
    </source>
</evidence>
<feature type="domain" description="ABC3 transporter permease C-terminal" evidence="8">
    <location>
        <begin position="673"/>
        <end position="789"/>
    </location>
</feature>
<feature type="transmembrane region" description="Helical" evidence="7">
    <location>
        <begin position="760"/>
        <end position="782"/>
    </location>
</feature>
<comment type="subcellular location">
    <subcellularLocation>
        <location evidence="1">Cell membrane</location>
        <topology evidence="1">Multi-pass membrane protein</topology>
    </subcellularLocation>
</comment>
<dbReference type="InterPro" id="IPR025857">
    <property type="entry name" value="MacB_PCD"/>
</dbReference>
<protein>
    <submittedName>
        <fullName evidence="10">ABC transporter permease</fullName>
    </submittedName>
</protein>
<dbReference type="PANTHER" id="PTHR30489:SF0">
    <property type="entry name" value="LIPOPROTEIN-RELEASING SYSTEM TRANSMEMBRANE PROTEIN LOLE"/>
    <property type="match status" value="1"/>
</dbReference>
<proteinExistence type="inferred from homology"/>
<sequence length="799" mass="82956">MSLVSFWLRLEARRRARSLAVLALLVAVATTTVLAALAGARRGDGAMARLSAVTLPADAVVLPNQPGFDWDAVRALPGVAAVSGFAVAPFFVEQLPGYFGYLPPVDRDAYRTVERPVVLEGRLADPARPDEVMVSGYFPGAYALRVGDTLTLRLPSERQAGDFDFSDEPGGPRVRVRVVGVIRSPWYSDKLADKGAWFSVYPSPALFAAHPKNFLGASSSGFVNALVRLDQGERGLPAFRAGLAKITGRTDIEIWNAADVARHRQQVNAYESLCLAFFALAALAAAIVLVGQSVARYVAAGVGELQALRASGLTTRQCLAAACAGPFLASVAGSTLGTAGAAAASRWTPIGAASLVEPAPGFDADPLVLGCGWAAAPLLVLAGALAAAWLAVVSARSAAAPLRSVVARAADRLGLPVPLVAGARFALERGQGAGAVPVRPALVAAVAGVLGVLASFTFAAGVADAAGNPTRFGQTFQLTAFLGEGGQDWAAPEQIMTEVARDPDVAGVNDARVAVAEADDASVTVYRHRPFAGSADVVLLSGRMPEGPGEVVLAPTTARTLGAEVGSSVRLAGTTGPREMTVRGIGFVPQGSHNDYDAGAWATAAGFEAMFGADFKYHLALVALRPGADPQAVLDRLTKAMAGIEGGDRISVEPGQPPEQLAEVQDVQILPLFLGGFLALLAVGAVGHALATAVRRRRHEVAVMRALGMTRAQSRLVVFTQASLLAVAGLAFGVPLGVALGRTLWRVVAERTPLFYEPPVALWALLAIGPAAVLVANLLALWPGRHAARLRIGHILRTE</sequence>
<keyword evidence="4 7" id="KW-0812">Transmembrane</keyword>
<feature type="transmembrane region" description="Helical" evidence="7">
    <location>
        <begin position="441"/>
        <end position="463"/>
    </location>
</feature>
<dbReference type="PANTHER" id="PTHR30489">
    <property type="entry name" value="LIPOPROTEIN-RELEASING SYSTEM TRANSMEMBRANE PROTEIN LOLE"/>
    <property type="match status" value="1"/>
</dbReference>
<name>A0A544Z197_9ACTN</name>
<feature type="domain" description="MacB-like periplasmic core" evidence="9">
    <location>
        <begin position="444"/>
        <end position="639"/>
    </location>
</feature>
<organism evidence="10 11">
    <name type="scientific">Microbispora hainanensis</name>
    <dbReference type="NCBI Taxonomy" id="568844"/>
    <lineage>
        <taxon>Bacteria</taxon>
        <taxon>Bacillati</taxon>
        <taxon>Actinomycetota</taxon>
        <taxon>Actinomycetes</taxon>
        <taxon>Streptosporangiales</taxon>
        <taxon>Streptosporangiaceae</taxon>
        <taxon>Microbispora</taxon>
    </lineage>
</organism>
<evidence type="ECO:0000259" key="8">
    <source>
        <dbReference type="Pfam" id="PF02687"/>
    </source>
</evidence>
<dbReference type="GO" id="GO:0044874">
    <property type="term" value="P:lipoprotein localization to outer membrane"/>
    <property type="evidence" value="ECO:0007669"/>
    <property type="project" value="TreeGrafter"/>
</dbReference>
<feature type="transmembrane region" description="Helical" evidence="7">
    <location>
        <begin position="367"/>
        <end position="393"/>
    </location>
</feature>
<gene>
    <name evidence="10" type="ORF">FLX08_05635</name>
</gene>
<evidence type="ECO:0000259" key="9">
    <source>
        <dbReference type="Pfam" id="PF12704"/>
    </source>
</evidence>
<accession>A0A544Z197</accession>
<evidence type="ECO:0000256" key="7">
    <source>
        <dbReference type="SAM" id="Phobius"/>
    </source>
</evidence>
<keyword evidence="5 7" id="KW-1133">Transmembrane helix</keyword>
<feature type="transmembrane region" description="Helical" evidence="7">
    <location>
        <begin position="669"/>
        <end position="695"/>
    </location>
</feature>
<feature type="transmembrane region" description="Helical" evidence="7">
    <location>
        <begin position="716"/>
        <end position="740"/>
    </location>
</feature>
<evidence type="ECO:0000256" key="3">
    <source>
        <dbReference type="ARBA" id="ARBA00022475"/>
    </source>
</evidence>
<dbReference type="AlphaFoldDB" id="A0A544Z197"/>
<dbReference type="Pfam" id="PF12704">
    <property type="entry name" value="MacB_PCD"/>
    <property type="match status" value="1"/>
</dbReference>
<dbReference type="GO" id="GO:0098797">
    <property type="term" value="C:plasma membrane protein complex"/>
    <property type="evidence" value="ECO:0007669"/>
    <property type="project" value="TreeGrafter"/>
</dbReference>
<comment type="caution">
    <text evidence="10">The sequence shown here is derived from an EMBL/GenBank/DDBJ whole genome shotgun (WGS) entry which is preliminary data.</text>
</comment>
<reference evidence="10 11" key="1">
    <citation type="submission" date="2019-07" db="EMBL/GenBank/DDBJ databases">
        <title>Microbispora hainanensis DSM 45428.</title>
        <authorList>
            <person name="Thawai C."/>
        </authorList>
    </citation>
    <scope>NUCLEOTIDE SEQUENCE [LARGE SCALE GENOMIC DNA]</scope>
    <source>
        <strain evidence="10 11">DSM 45428</strain>
    </source>
</reference>
<feature type="transmembrane region" description="Helical" evidence="7">
    <location>
        <begin position="275"/>
        <end position="298"/>
    </location>
</feature>
<dbReference type="InterPro" id="IPR051447">
    <property type="entry name" value="Lipoprotein-release_system"/>
</dbReference>
<dbReference type="RefSeq" id="WP_142617129.1">
    <property type="nucleotide sequence ID" value="NZ_VIRM01000005.1"/>
</dbReference>
<dbReference type="InterPro" id="IPR003838">
    <property type="entry name" value="ABC3_permease_C"/>
</dbReference>
<evidence type="ECO:0000313" key="10">
    <source>
        <dbReference type="EMBL" id="TQS22830.1"/>
    </source>
</evidence>
<evidence type="ECO:0000256" key="4">
    <source>
        <dbReference type="ARBA" id="ARBA00022692"/>
    </source>
</evidence>
<keyword evidence="6 7" id="KW-0472">Membrane</keyword>